<dbReference type="InterPro" id="IPR043502">
    <property type="entry name" value="DNA/RNA_pol_sf"/>
</dbReference>
<feature type="non-terminal residue" evidence="1">
    <location>
        <position position="49"/>
    </location>
</feature>
<accession>A0A392V0V8</accession>
<sequence length="49" mass="5369">MKEISFLGHVISSEGIAVDPAKVEAVLQWSTPESVSEIRSFLGLAGYYR</sequence>
<name>A0A392V0V8_9FABA</name>
<dbReference type="EMBL" id="LXQA011026857">
    <property type="protein sequence ID" value="MCI81757.1"/>
    <property type="molecule type" value="Genomic_DNA"/>
</dbReference>
<reference evidence="1 2" key="1">
    <citation type="journal article" date="2018" name="Front. Plant Sci.">
        <title>Red Clover (Trifolium pratense) and Zigzag Clover (T. medium) - A Picture of Genomic Similarities and Differences.</title>
        <authorList>
            <person name="Dluhosova J."/>
            <person name="Istvanek J."/>
            <person name="Nedelnik J."/>
            <person name="Repkova J."/>
        </authorList>
    </citation>
    <scope>NUCLEOTIDE SEQUENCE [LARGE SCALE GENOMIC DNA]</scope>
    <source>
        <strain evidence="2">cv. 10/8</strain>
        <tissue evidence="1">Leaf</tissue>
    </source>
</reference>
<dbReference type="PANTHER" id="PTHR45643">
    <property type="entry name" value="REVERSE TRANSCRIPTASE"/>
    <property type="match status" value="1"/>
</dbReference>
<dbReference type="PANTHER" id="PTHR45643:SF11">
    <property type="entry name" value="RNA-DIRECTED DNA POLYMERASE"/>
    <property type="match status" value="1"/>
</dbReference>
<dbReference type="SUPFAM" id="SSF56672">
    <property type="entry name" value="DNA/RNA polymerases"/>
    <property type="match status" value="1"/>
</dbReference>
<organism evidence="1 2">
    <name type="scientific">Trifolium medium</name>
    <dbReference type="NCBI Taxonomy" id="97028"/>
    <lineage>
        <taxon>Eukaryota</taxon>
        <taxon>Viridiplantae</taxon>
        <taxon>Streptophyta</taxon>
        <taxon>Embryophyta</taxon>
        <taxon>Tracheophyta</taxon>
        <taxon>Spermatophyta</taxon>
        <taxon>Magnoliopsida</taxon>
        <taxon>eudicotyledons</taxon>
        <taxon>Gunneridae</taxon>
        <taxon>Pentapetalae</taxon>
        <taxon>rosids</taxon>
        <taxon>fabids</taxon>
        <taxon>Fabales</taxon>
        <taxon>Fabaceae</taxon>
        <taxon>Papilionoideae</taxon>
        <taxon>50 kb inversion clade</taxon>
        <taxon>NPAAA clade</taxon>
        <taxon>Hologalegina</taxon>
        <taxon>IRL clade</taxon>
        <taxon>Trifolieae</taxon>
        <taxon>Trifolium</taxon>
    </lineage>
</organism>
<dbReference type="Proteomes" id="UP000265520">
    <property type="component" value="Unassembled WGS sequence"/>
</dbReference>
<comment type="caution">
    <text evidence="1">The sequence shown here is derived from an EMBL/GenBank/DDBJ whole genome shotgun (WGS) entry which is preliminary data.</text>
</comment>
<proteinExistence type="predicted"/>
<evidence type="ECO:0000313" key="1">
    <source>
        <dbReference type="EMBL" id="MCI81757.1"/>
    </source>
</evidence>
<dbReference type="Gene3D" id="3.30.70.270">
    <property type="match status" value="1"/>
</dbReference>
<dbReference type="AlphaFoldDB" id="A0A392V0V8"/>
<protein>
    <submittedName>
        <fullName evidence="1">Retrotransposon protein</fullName>
    </submittedName>
</protein>
<dbReference type="InterPro" id="IPR043128">
    <property type="entry name" value="Rev_trsase/Diguanyl_cyclase"/>
</dbReference>
<keyword evidence="2" id="KW-1185">Reference proteome</keyword>
<evidence type="ECO:0000313" key="2">
    <source>
        <dbReference type="Proteomes" id="UP000265520"/>
    </source>
</evidence>